<sequence length="415" mass="46808">MRLFRGLLAFLLASMPLVWAQSSDASAILATMPPCALKSTKNASMTMCGAPVRSRQREFLVVNDIMGTLSGLFVLQRFAAKFFLQIPFGLDDLFVGLAMLITIPCIAINSHGLIPNGMGRDIWTVQPQQITNFGLYFYVMTILYFTLQTFLKLSLIFFYLRIFPSRGVRRALWATVIFNGLYGLIFIFITVFQCRPIHLFWTKWQNKEYLEGTCININYMTWCSGGLTIALDAWIISIPLSQLRKMNMDWKKKIGVGIMFSVGIFVTIMSILRLHAVIKLRAGAGANNATWEYTEFALWSTIEISTGIICACLPSLRVLLVRIFPKLGGSSQRKYYQHDSDNLAKANPAHNRPLQRPLGTVCQGDKTPHHSRVDPVGITCSRTYEVEFDQKDSDEAQLFYMKDLGQDGTSVKSNV</sequence>
<feature type="transmembrane region" description="Helical" evidence="6">
    <location>
        <begin position="172"/>
        <end position="192"/>
    </location>
</feature>
<keyword evidence="3 6" id="KW-1133">Transmembrane helix</keyword>
<name>A0A8H5WW85_FUSHE</name>
<feature type="transmembrane region" description="Helical" evidence="6">
    <location>
        <begin position="134"/>
        <end position="160"/>
    </location>
</feature>
<dbReference type="OrthoDB" id="2496787at2759"/>
<feature type="transmembrane region" description="Helical" evidence="6">
    <location>
        <begin position="219"/>
        <end position="242"/>
    </location>
</feature>
<feature type="signal peptide" evidence="7">
    <location>
        <begin position="1"/>
        <end position="20"/>
    </location>
</feature>
<protein>
    <submittedName>
        <fullName evidence="9">Integral membrane protein PTH11</fullName>
    </submittedName>
</protein>
<evidence type="ECO:0000256" key="4">
    <source>
        <dbReference type="ARBA" id="ARBA00023136"/>
    </source>
</evidence>
<feature type="transmembrane region" description="Helical" evidence="6">
    <location>
        <begin position="254"/>
        <end position="276"/>
    </location>
</feature>
<accession>A0A8H5WW85</accession>
<comment type="similarity">
    <text evidence="5">Belongs to the SAT4 family.</text>
</comment>
<dbReference type="Pfam" id="PF20684">
    <property type="entry name" value="Fung_rhodopsin"/>
    <property type="match status" value="1"/>
</dbReference>
<dbReference type="InterPro" id="IPR052337">
    <property type="entry name" value="SAT4-like"/>
</dbReference>
<organism evidence="9 10">
    <name type="scientific">Fusarium heterosporum</name>
    <dbReference type="NCBI Taxonomy" id="42747"/>
    <lineage>
        <taxon>Eukaryota</taxon>
        <taxon>Fungi</taxon>
        <taxon>Dikarya</taxon>
        <taxon>Ascomycota</taxon>
        <taxon>Pezizomycotina</taxon>
        <taxon>Sordariomycetes</taxon>
        <taxon>Hypocreomycetidae</taxon>
        <taxon>Hypocreales</taxon>
        <taxon>Nectriaceae</taxon>
        <taxon>Fusarium</taxon>
        <taxon>Fusarium heterosporum species complex</taxon>
    </lineage>
</organism>
<feature type="chain" id="PRO_5034634586" evidence="7">
    <location>
        <begin position="21"/>
        <end position="415"/>
    </location>
</feature>
<feature type="transmembrane region" description="Helical" evidence="6">
    <location>
        <begin position="92"/>
        <end position="114"/>
    </location>
</feature>
<feature type="transmembrane region" description="Helical" evidence="6">
    <location>
        <begin position="59"/>
        <end position="80"/>
    </location>
</feature>
<evidence type="ECO:0000256" key="2">
    <source>
        <dbReference type="ARBA" id="ARBA00022692"/>
    </source>
</evidence>
<keyword evidence="10" id="KW-1185">Reference proteome</keyword>
<evidence type="ECO:0000313" key="10">
    <source>
        <dbReference type="Proteomes" id="UP000567885"/>
    </source>
</evidence>
<keyword evidence="4 6" id="KW-0472">Membrane</keyword>
<gene>
    <name evidence="9" type="ORF">FHETE_3817</name>
</gene>
<dbReference type="AlphaFoldDB" id="A0A8H5WW85"/>
<evidence type="ECO:0000259" key="8">
    <source>
        <dbReference type="Pfam" id="PF20684"/>
    </source>
</evidence>
<evidence type="ECO:0000256" key="7">
    <source>
        <dbReference type="SAM" id="SignalP"/>
    </source>
</evidence>
<dbReference type="EMBL" id="JAAGWQ010000061">
    <property type="protein sequence ID" value="KAF5672319.1"/>
    <property type="molecule type" value="Genomic_DNA"/>
</dbReference>
<keyword evidence="7" id="KW-0732">Signal</keyword>
<dbReference type="PANTHER" id="PTHR33048">
    <property type="entry name" value="PTH11-LIKE INTEGRAL MEMBRANE PROTEIN (AFU_ORTHOLOGUE AFUA_5G11245)"/>
    <property type="match status" value="1"/>
</dbReference>
<comment type="subcellular location">
    <subcellularLocation>
        <location evidence="1">Membrane</location>
        <topology evidence="1">Multi-pass membrane protein</topology>
    </subcellularLocation>
</comment>
<comment type="caution">
    <text evidence="9">The sequence shown here is derived from an EMBL/GenBank/DDBJ whole genome shotgun (WGS) entry which is preliminary data.</text>
</comment>
<keyword evidence="2 6" id="KW-0812">Transmembrane</keyword>
<dbReference type="Proteomes" id="UP000567885">
    <property type="component" value="Unassembled WGS sequence"/>
</dbReference>
<evidence type="ECO:0000313" key="9">
    <source>
        <dbReference type="EMBL" id="KAF5672319.1"/>
    </source>
</evidence>
<evidence type="ECO:0000256" key="5">
    <source>
        <dbReference type="ARBA" id="ARBA00038359"/>
    </source>
</evidence>
<dbReference type="GO" id="GO:0016020">
    <property type="term" value="C:membrane"/>
    <property type="evidence" value="ECO:0007669"/>
    <property type="project" value="UniProtKB-SubCell"/>
</dbReference>
<dbReference type="PANTHER" id="PTHR33048:SF143">
    <property type="entry name" value="EXTRACELLULAR MEMBRANE PROTEIN CFEM DOMAIN-CONTAINING PROTEIN-RELATED"/>
    <property type="match status" value="1"/>
</dbReference>
<evidence type="ECO:0000256" key="1">
    <source>
        <dbReference type="ARBA" id="ARBA00004141"/>
    </source>
</evidence>
<evidence type="ECO:0000256" key="3">
    <source>
        <dbReference type="ARBA" id="ARBA00022989"/>
    </source>
</evidence>
<dbReference type="InterPro" id="IPR049326">
    <property type="entry name" value="Rhodopsin_dom_fungi"/>
</dbReference>
<evidence type="ECO:0000256" key="6">
    <source>
        <dbReference type="SAM" id="Phobius"/>
    </source>
</evidence>
<feature type="transmembrane region" description="Helical" evidence="6">
    <location>
        <begin position="296"/>
        <end position="324"/>
    </location>
</feature>
<reference evidence="9 10" key="1">
    <citation type="submission" date="2020-05" db="EMBL/GenBank/DDBJ databases">
        <title>Identification and distribution of gene clusters putatively required for synthesis of sphingolipid metabolism inhibitors in phylogenetically diverse species of the filamentous fungus Fusarium.</title>
        <authorList>
            <person name="Kim H.-S."/>
            <person name="Busman M."/>
            <person name="Brown D.W."/>
            <person name="Divon H."/>
            <person name="Uhlig S."/>
            <person name="Proctor R.H."/>
        </authorList>
    </citation>
    <scope>NUCLEOTIDE SEQUENCE [LARGE SCALE GENOMIC DNA]</scope>
    <source>
        <strain evidence="9 10">NRRL 20693</strain>
    </source>
</reference>
<feature type="domain" description="Rhodopsin" evidence="8">
    <location>
        <begin position="77"/>
        <end position="321"/>
    </location>
</feature>
<proteinExistence type="inferred from homology"/>